<organism evidence="5 6">
    <name type="scientific">Sinorhizobium garamanticum</name>
    <dbReference type="NCBI Taxonomy" id="680247"/>
    <lineage>
        <taxon>Bacteria</taxon>
        <taxon>Pseudomonadati</taxon>
        <taxon>Pseudomonadota</taxon>
        <taxon>Alphaproteobacteria</taxon>
        <taxon>Hyphomicrobiales</taxon>
        <taxon>Rhizobiaceae</taxon>
        <taxon>Sinorhizobium/Ensifer group</taxon>
        <taxon>Sinorhizobium</taxon>
    </lineage>
</organism>
<dbReference type="Pfam" id="PF20257">
    <property type="entry name" value="SAM_HAT_C"/>
    <property type="match status" value="1"/>
</dbReference>
<dbReference type="InterPro" id="IPR002747">
    <property type="entry name" value="SAM_OH_AdoTrfase"/>
</dbReference>
<dbReference type="InterPro" id="IPR046469">
    <property type="entry name" value="SAM_HAT_N"/>
</dbReference>
<dbReference type="Pfam" id="PF01887">
    <property type="entry name" value="SAM_HAT_N"/>
    <property type="match status" value="1"/>
</dbReference>
<dbReference type="Gene3D" id="2.40.30.90">
    <property type="entry name" value="Bacterial fluorinating enzyme like"/>
    <property type="match status" value="1"/>
</dbReference>
<keyword evidence="6" id="KW-1185">Reference proteome</keyword>
<dbReference type="Gene3D" id="3.40.50.10790">
    <property type="entry name" value="S-adenosyl-l-methionine hydroxide adenosyltransferase, N-terminal"/>
    <property type="match status" value="1"/>
</dbReference>
<dbReference type="PIRSF" id="PIRSF006779">
    <property type="entry name" value="UCP006779"/>
    <property type="match status" value="1"/>
</dbReference>
<gene>
    <name evidence="5" type="ORF">PZN02_002892</name>
</gene>
<dbReference type="InterPro" id="IPR023227">
    <property type="entry name" value="SAM_OH_AdoTrfase_C_sf"/>
</dbReference>
<reference evidence="5 6" key="1">
    <citation type="submission" date="2023-03" db="EMBL/GenBank/DDBJ databases">
        <authorList>
            <person name="Kaur S."/>
            <person name="Espinosa-Saiz D."/>
            <person name="Velazquez E."/>
            <person name="Menendez E."/>
            <person name="diCenzo G.C."/>
        </authorList>
    </citation>
    <scope>NUCLEOTIDE SEQUENCE [LARGE SCALE GENOMIC DNA]</scope>
    <source>
        <strain evidence="5 6">LMG 24692</strain>
    </source>
</reference>
<dbReference type="PANTHER" id="PTHR35092:SF1">
    <property type="entry name" value="CHLORINASE MJ1651"/>
    <property type="match status" value="1"/>
</dbReference>
<evidence type="ECO:0000259" key="3">
    <source>
        <dbReference type="Pfam" id="PF01887"/>
    </source>
</evidence>
<accession>A0ABY8DC20</accession>
<dbReference type="EMBL" id="CP120373">
    <property type="protein sequence ID" value="WEX86591.1"/>
    <property type="molecule type" value="Genomic_DNA"/>
</dbReference>
<dbReference type="RefSeq" id="WP_280658659.1">
    <property type="nucleotide sequence ID" value="NZ_CP120373.1"/>
</dbReference>
<dbReference type="PANTHER" id="PTHR35092">
    <property type="entry name" value="CHLORINASE MJ1651"/>
    <property type="match status" value="1"/>
</dbReference>
<proteinExistence type="inferred from homology"/>
<dbReference type="SUPFAM" id="SSF101852">
    <property type="entry name" value="Bacterial fluorinating enzyme, C-terminal domain"/>
    <property type="match status" value="1"/>
</dbReference>
<dbReference type="Proteomes" id="UP001229355">
    <property type="component" value="Chromosome 1"/>
</dbReference>
<name>A0ABY8DC20_9HYPH</name>
<evidence type="ECO:0000259" key="4">
    <source>
        <dbReference type="Pfam" id="PF20257"/>
    </source>
</evidence>
<protein>
    <submittedName>
        <fullName evidence="5">SAM-dependent chlorinase/fluorinase</fullName>
    </submittedName>
</protein>
<feature type="domain" description="S-adenosyl-l-methionine hydroxide adenosyltransferase N-terminal" evidence="3">
    <location>
        <begin position="2"/>
        <end position="139"/>
    </location>
</feature>
<comment type="similarity">
    <text evidence="2">Belongs to the SAM hydrolase / SAM-dependent halogenase family.</text>
</comment>
<dbReference type="SUPFAM" id="SSF102522">
    <property type="entry name" value="Bacterial fluorinating enzyme, N-terminal domain"/>
    <property type="match status" value="1"/>
</dbReference>
<feature type="domain" description="S-adenosyl-l-methionine hydroxide adenosyltransferase C-terminal" evidence="4">
    <location>
        <begin position="159"/>
        <end position="238"/>
    </location>
</feature>
<evidence type="ECO:0000313" key="6">
    <source>
        <dbReference type="Proteomes" id="UP001229355"/>
    </source>
</evidence>
<evidence type="ECO:0000256" key="2">
    <source>
        <dbReference type="ARBA" id="ARBA00024035"/>
    </source>
</evidence>
<dbReference type="InterPro" id="IPR046470">
    <property type="entry name" value="SAM_HAT_C"/>
</dbReference>
<evidence type="ECO:0000256" key="1">
    <source>
        <dbReference type="ARBA" id="ARBA00022691"/>
    </source>
</evidence>
<sequence length="241" mass="26122">MIVLFTDFGLSGPYTGQMKAVLHREAPGIPVIDLFADAPATNPAASAYLLAAYAVWFPADTVFLCVVDPGVGGTRPAVVVQADRRWYVGPGNGLFELVQRRAGKTRSWEIDWRPEQLSASFHGRDLFAPVAAMLARSEPPPGQPRDDSGRRPDWPDDLAEIVYLDHYGNAMTGLRAAMLPADAKLVAAGRVLERTRTFSDRLPGSAFWYENSNGLAEIAVNQGRADRELGLAVGSPVEITS</sequence>
<dbReference type="InterPro" id="IPR023228">
    <property type="entry name" value="SAM_OH_AdoTrfase_N_sf"/>
</dbReference>
<keyword evidence="1" id="KW-0949">S-adenosyl-L-methionine</keyword>
<evidence type="ECO:0000313" key="5">
    <source>
        <dbReference type="EMBL" id="WEX86591.1"/>
    </source>
</evidence>